<reference evidence="2 3" key="1">
    <citation type="journal article" date="2014" name="G3 (Bethesda)">
        <title>Genome sequence of Candidatus Riesia pediculischaeffi, endosymbiont of chimpanzee lice, and genomic comparison of recently acquired endosymbionts from human and chimpanzee lice.</title>
        <authorList>
            <person name="Boyd B.M."/>
            <person name="Allen J.M."/>
            <person name="de Crecy-Lagard V."/>
            <person name="Reed D.L."/>
        </authorList>
    </citation>
    <scope>NUCLEOTIDE SEQUENCE [LARGE SCALE GENOMIC DNA]</scope>
    <source>
        <strain evidence="2 3">PTSU</strain>
    </source>
</reference>
<dbReference type="InterPro" id="IPR038763">
    <property type="entry name" value="DHH_sf"/>
</dbReference>
<evidence type="ECO:0000259" key="1">
    <source>
        <dbReference type="Pfam" id="PF01368"/>
    </source>
</evidence>
<dbReference type="InterPro" id="IPR051673">
    <property type="entry name" value="SSDNA_exonuclease_RecJ"/>
</dbReference>
<name>A0A0C1S9L0_9ENTR</name>
<feature type="domain" description="DDH" evidence="1">
    <location>
        <begin position="68"/>
        <end position="115"/>
    </location>
</feature>
<evidence type="ECO:0000313" key="3">
    <source>
        <dbReference type="Proteomes" id="UP000054529"/>
    </source>
</evidence>
<sequence>MKLIRREKKGDCKLNNLPSILQRIYSSRGISSEEDLELSIRSLLDYRLLTDIKKAVNLLIRALYDKWRIVVVGDFDVDGATSTALLIRILKKLGYNSVDYFIPNRFKDGYGLTKTTVQKVIKKKFN</sequence>
<protein>
    <submittedName>
        <fullName evidence="2">Single-stranded-DNA-specific exonuclease RecJ</fullName>
    </submittedName>
</protein>
<comment type="caution">
    <text evidence="2">The sequence shown here is derived from an EMBL/GenBank/DDBJ whole genome shotgun (WGS) entry which is preliminary data.</text>
</comment>
<dbReference type="Proteomes" id="UP000054529">
    <property type="component" value="Unassembled WGS sequence"/>
</dbReference>
<dbReference type="HOGENOM" id="CLU_1977533_0_0_6"/>
<gene>
    <name evidence="2" type="ORF">P689_122135</name>
</gene>
<dbReference type="SUPFAM" id="SSF64182">
    <property type="entry name" value="DHH phosphoesterases"/>
    <property type="match status" value="1"/>
</dbReference>
<dbReference type="PANTHER" id="PTHR30255">
    <property type="entry name" value="SINGLE-STRANDED-DNA-SPECIFIC EXONUCLEASE RECJ"/>
    <property type="match status" value="1"/>
</dbReference>
<evidence type="ECO:0000313" key="2">
    <source>
        <dbReference type="EMBL" id="KIE63966.1"/>
    </source>
</evidence>
<proteinExistence type="predicted"/>
<accession>A0A0C1S9L0</accession>
<dbReference type="GO" id="GO:0004527">
    <property type="term" value="F:exonuclease activity"/>
    <property type="evidence" value="ECO:0007669"/>
    <property type="project" value="UniProtKB-KW"/>
</dbReference>
<dbReference type="InterPro" id="IPR001667">
    <property type="entry name" value="DDH_dom"/>
</dbReference>
<keyword evidence="2" id="KW-0269">Exonuclease</keyword>
<dbReference type="PATRIC" id="fig|1401651.3.peg.399"/>
<dbReference type="Pfam" id="PF01368">
    <property type="entry name" value="DHH"/>
    <property type="match status" value="1"/>
</dbReference>
<keyword evidence="2" id="KW-0540">Nuclease</keyword>
<dbReference type="Gene3D" id="3.90.1640.30">
    <property type="match status" value="1"/>
</dbReference>
<dbReference type="AlphaFoldDB" id="A0A0C1S9L0"/>
<dbReference type="PANTHER" id="PTHR30255:SF2">
    <property type="entry name" value="SINGLE-STRANDED-DNA-SPECIFIC EXONUCLEASE RECJ"/>
    <property type="match status" value="1"/>
</dbReference>
<organism evidence="2 3">
    <name type="scientific">Candidatus Riesia pediculischaeffi PTSU</name>
    <dbReference type="NCBI Taxonomy" id="1401651"/>
    <lineage>
        <taxon>Bacteria</taxon>
        <taxon>Pseudomonadati</taxon>
        <taxon>Pseudomonadota</taxon>
        <taxon>Gammaproteobacteria</taxon>
        <taxon>Enterobacterales</taxon>
        <taxon>Enterobacteriaceae</taxon>
        <taxon>Candidatus Riesia</taxon>
    </lineage>
</organism>
<dbReference type="EMBL" id="AWXV01000004">
    <property type="protein sequence ID" value="KIE63966.1"/>
    <property type="molecule type" value="Genomic_DNA"/>
</dbReference>
<keyword evidence="2" id="KW-0378">Hydrolase</keyword>